<dbReference type="InterPro" id="IPR014914">
    <property type="entry name" value="RES_dom"/>
</dbReference>
<protein>
    <submittedName>
        <fullName evidence="2">HEPN-associated N-terminal domain-containing protein</fullName>
    </submittedName>
</protein>
<accession>A0AA46Z4D5</accession>
<evidence type="ECO:0000313" key="2">
    <source>
        <dbReference type="EMBL" id="UYV25207.1"/>
    </source>
</evidence>
<dbReference type="Proteomes" id="UP001163036">
    <property type="component" value="Chromosome 1"/>
</dbReference>
<dbReference type="SMART" id="SM00953">
    <property type="entry name" value="RES"/>
    <property type="match status" value="1"/>
</dbReference>
<sequence length="420" mass="48399">MVDFRGNVAHTLMRRYTYILRFVIMGRVKNFWMEEEERGFYSVGDKFLCSVCIGDEDLASLVRKKGYRGECDYCGNKLRNVVHFDLMMEHFVSCVFQEYGDPNNVGVAWDRGWCGDVFDSDDLLARLGIPIESMELQDDIISSLGDKQWCKQDFYQLSPSQAYSFGWKRFVDLVKHKSRYSFYRSVEEKDCLGYEEIPAQYFMDSLSGIIDSLNLYKTLPAGSTVLRVRVHPRKEKLTSAKQLGAPSVEYAVYANRMSPSGISMFYGAFDRRTAIAETYELTNEDKVATVGSFELARDVRIVDFSKLPSFKGFFSGVDRSYRHKLSFIYEFLDDFTAPVSKDGLEHIDYVPTQVVSEHFRYIHTTSDENRIDGIIYPSSKLKGRNAIVIFCDNSDCVEQSEDKGLLKLVNVKRINPKRYI</sequence>
<dbReference type="EMBL" id="CP097355">
    <property type="protein sequence ID" value="UYV25207.1"/>
    <property type="molecule type" value="Genomic_DNA"/>
</dbReference>
<organism evidence="2 3">
    <name type="scientific">Vibrio parahaemolyticus</name>
    <dbReference type="NCBI Taxonomy" id="670"/>
    <lineage>
        <taxon>Bacteria</taxon>
        <taxon>Pseudomonadati</taxon>
        <taxon>Pseudomonadota</taxon>
        <taxon>Gammaproteobacteria</taxon>
        <taxon>Vibrionales</taxon>
        <taxon>Vibrionaceae</taxon>
        <taxon>Vibrio</taxon>
    </lineage>
</organism>
<proteinExistence type="predicted"/>
<dbReference type="RefSeq" id="WP_057639750.1">
    <property type="nucleotide sequence ID" value="NZ_CP097355.1"/>
</dbReference>
<dbReference type="Pfam" id="PF08808">
    <property type="entry name" value="RES"/>
    <property type="match status" value="1"/>
</dbReference>
<reference evidence="2" key="1">
    <citation type="submission" date="2022-05" db="EMBL/GenBank/DDBJ databases">
        <title>Megaplasmid of Vibrio parahaemolyticus.</title>
        <authorList>
            <person name="Strauch E."/>
            <person name="Borowiak M."/>
        </authorList>
    </citation>
    <scope>NUCLEOTIDE SEQUENCE</scope>
    <source>
        <strain evidence="2">16-VB00198</strain>
    </source>
</reference>
<dbReference type="AlphaFoldDB" id="A0AA46Z4D5"/>
<evidence type="ECO:0000259" key="1">
    <source>
        <dbReference type="SMART" id="SM00953"/>
    </source>
</evidence>
<dbReference type="InterPro" id="IPR041206">
    <property type="entry name" value="HEPN/RES_NTD1"/>
</dbReference>
<feature type="domain" description="RES" evidence="1">
    <location>
        <begin position="245"/>
        <end position="400"/>
    </location>
</feature>
<evidence type="ECO:0000313" key="3">
    <source>
        <dbReference type="Proteomes" id="UP001163036"/>
    </source>
</evidence>
<gene>
    <name evidence="2" type="ORF">M5598_08940</name>
</gene>
<dbReference type="Pfam" id="PF18870">
    <property type="entry name" value="HEPN_RES_NTD1"/>
    <property type="match status" value="1"/>
</dbReference>
<name>A0AA46Z4D5_VIBPH</name>